<dbReference type="Proteomes" id="UP001439008">
    <property type="component" value="Unassembled WGS sequence"/>
</dbReference>
<protein>
    <submittedName>
        <fullName evidence="1">Uncharacterized protein</fullName>
    </submittedName>
</protein>
<name>A0ABV2ATM7_9EUKA</name>
<proteinExistence type="predicted"/>
<accession>A0ABV2ATM7</accession>
<evidence type="ECO:0000313" key="1">
    <source>
        <dbReference type="EMBL" id="MES1923020.1"/>
    </source>
</evidence>
<comment type="caution">
    <text evidence="1">The sequence shown here is derived from an EMBL/GenBank/DDBJ whole genome shotgun (WGS) entry which is preliminary data.</text>
</comment>
<dbReference type="EMBL" id="JBDODL010004388">
    <property type="protein sequence ID" value="MES1923020.1"/>
    <property type="molecule type" value="Genomic_DNA"/>
</dbReference>
<reference evidence="1 2" key="1">
    <citation type="journal article" date="2024" name="BMC Biol.">
        <title>Comparative genomics of Ascetosporea gives new insight into the evolutionary basis for animal parasitism in Rhizaria.</title>
        <authorList>
            <person name="Hiltunen Thoren M."/>
            <person name="Onut-Brannstrom I."/>
            <person name="Alfjorden A."/>
            <person name="Peckova H."/>
            <person name="Swords F."/>
            <person name="Hooper C."/>
            <person name="Holzer A.S."/>
            <person name="Bass D."/>
            <person name="Burki F."/>
        </authorList>
    </citation>
    <scope>NUCLEOTIDE SEQUENCE [LARGE SCALE GENOMIC DNA]</scope>
    <source>
        <strain evidence="1">20-A016</strain>
    </source>
</reference>
<keyword evidence="2" id="KW-1185">Reference proteome</keyword>
<organism evidence="1 2">
    <name type="scientific">Bonamia ostreae</name>
    <dbReference type="NCBI Taxonomy" id="126728"/>
    <lineage>
        <taxon>Eukaryota</taxon>
        <taxon>Sar</taxon>
        <taxon>Rhizaria</taxon>
        <taxon>Endomyxa</taxon>
        <taxon>Ascetosporea</taxon>
        <taxon>Haplosporida</taxon>
        <taxon>Bonamia</taxon>
    </lineage>
</organism>
<feature type="non-terminal residue" evidence="1">
    <location>
        <position position="152"/>
    </location>
</feature>
<gene>
    <name evidence="1" type="ORF">MHBO_004554</name>
</gene>
<sequence>MSVRIPSHVLKETLEFRTQFYEKYQESQQKKAAMRVLGYSDETIMSILRQIIPNFASPVPDSPHLYTFEIDEQRGDLRVMTQRHSPGSLPDVKLLEVRHIQTDPFHQVCLPVYMRPTDVYMVVIDGSKRLDDRVTEGERSAVKSSFQNWTQG</sequence>
<evidence type="ECO:0000313" key="2">
    <source>
        <dbReference type="Proteomes" id="UP001439008"/>
    </source>
</evidence>